<dbReference type="EMBL" id="JBHUGY010000019">
    <property type="protein sequence ID" value="MFD2053643.1"/>
    <property type="molecule type" value="Genomic_DNA"/>
</dbReference>
<evidence type="ECO:0000313" key="2">
    <source>
        <dbReference type="Proteomes" id="UP001597349"/>
    </source>
</evidence>
<evidence type="ECO:0000313" key="1">
    <source>
        <dbReference type="EMBL" id="MFD2053643.1"/>
    </source>
</evidence>
<sequence>MDDLPLYVAAPFCEALGISSLHEPKVKVAKFIATDWAAAADEGFRIASAGEKSLRMLLARLNDAQSSTRGFWGPRDTYGYAYGLLQKTVDDPAYRKLRDAVRHFALETMPIEPGTDVLGEPAGDRKIHTVRTAARDSGVHALTIRRLFKRMGVDGAGERSGVMDHRILVTSGEVHRVVSELKDAITAPEVEKLLGVPRLHLKALVAGGHLSALADTGSRRNAKRRFSTEVVEQLRFRLFEGACAVSEPTERQVDVIGARRASSCSIPDLLDMVFTGKLSWKGRLVGRMDYMALLLDADEMTRIVRSRETRTNLTKEETEAFLPGTHDRVVNALIASRYLTLVEEFSPDARRIIPVVSRETAEAFRTRFVSLGELCQKTCMHHKQVRALLRLAGILPTLLPEMVGAFFYDRQSVERFEADNRDAWTYYKASVLKMSRKQGVSASKVATPPHPIASEASRYD</sequence>
<protein>
    <submittedName>
        <fullName evidence="1">Uncharacterized protein</fullName>
    </submittedName>
</protein>
<comment type="caution">
    <text evidence="1">The sequence shown here is derived from an EMBL/GenBank/DDBJ whole genome shotgun (WGS) entry which is preliminary data.</text>
</comment>
<keyword evidence="2" id="KW-1185">Reference proteome</keyword>
<organism evidence="1 2">
    <name type="scientific">Mesorhizobium calcicola</name>
    <dbReference type="NCBI Taxonomy" id="1300310"/>
    <lineage>
        <taxon>Bacteria</taxon>
        <taxon>Pseudomonadati</taxon>
        <taxon>Pseudomonadota</taxon>
        <taxon>Alphaproteobacteria</taxon>
        <taxon>Hyphomicrobiales</taxon>
        <taxon>Phyllobacteriaceae</taxon>
        <taxon>Mesorhizobium</taxon>
    </lineage>
</organism>
<dbReference type="RefSeq" id="WP_379018777.1">
    <property type="nucleotide sequence ID" value="NZ_JBHUGY010000019.1"/>
</dbReference>
<proteinExistence type="predicted"/>
<reference evidence="2" key="1">
    <citation type="journal article" date="2019" name="Int. J. Syst. Evol. Microbiol.">
        <title>The Global Catalogue of Microorganisms (GCM) 10K type strain sequencing project: providing services to taxonomists for standard genome sequencing and annotation.</title>
        <authorList>
            <consortium name="The Broad Institute Genomics Platform"/>
            <consortium name="The Broad Institute Genome Sequencing Center for Infectious Disease"/>
            <person name="Wu L."/>
            <person name="Ma J."/>
        </authorList>
    </citation>
    <scope>NUCLEOTIDE SEQUENCE [LARGE SCALE GENOMIC DNA]</scope>
    <source>
        <strain evidence="2">CGMCC 1.16226</strain>
    </source>
</reference>
<name>A0ABW4WCQ4_9HYPH</name>
<dbReference type="Proteomes" id="UP001597349">
    <property type="component" value="Unassembled WGS sequence"/>
</dbReference>
<gene>
    <name evidence="1" type="ORF">ACFSQT_11245</name>
</gene>
<accession>A0ABW4WCQ4</accession>